<protein>
    <submittedName>
        <fullName evidence="4">Outer membrane beta-barrel protein</fullName>
    </submittedName>
</protein>
<keyword evidence="5" id="KW-1185">Reference proteome</keyword>
<evidence type="ECO:0000256" key="2">
    <source>
        <dbReference type="SAM" id="SignalP"/>
    </source>
</evidence>
<feature type="signal peptide" evidence="2">
    <location>
        <begin position="1"/>
        <end position="21"/>
    </location>
</feature>
<feature type="chain" id="PRO_5027040970" evidence="2">
    <location>
        <begin position="22"/>
        <end position="202"/>
    </location>
</feature>
<feature type="domain" description="Outer membrane protein beta-barrel" evidence="3">
    <location>
        <begin position="12"/>
        <end position="162"/>
    </location>
</feature>
<dbReference type="AlphaFoldDB" id="A0A6N7LQL7"/>
<dbReference type="EMBL" id="WIRE01000001">
    <property type="protein sequence ID" value="MQX52648.1"/>
    <property type="molecule type" value="Genomic_DNA"/>
</dbReference>
<proteinExistence type="predicted"/>
<evidence type="ECO:0000313" key="5">
    <source>
        <dbReference type="Proteomes" id="UP000469421"/>
    </source>
</evidence>
<evidence type="ECO:0000313" key="4">
    <source>
        <dbReference type="EMBL" id="MQX52648.1"/>
    </source>
</evidence>
<gene>
    <name evidence="4" type="ORF">GFN93_05265</name>
</gene>
<sequence length="202" mass="22299">MFKKTLLVSGIALAISAPAMAEQRTSAVRDNGFSYDYGQLAYDNWDFDNGWDVDALTAEGAFALDEHLFMRGGLSFYDGDWDRGNFNDPDVDGHRIYVGLGFHSPLQQNLDFVGSADLIWDEVDYDFGDDDDLGFELRGGVRFAPAEKVELSGGLSYMDVYDDDLAVYGEGLYKVTPAVDLGARAKLGGDIDTFGVFGRYNF</sequence>
<keyword evidence="1 2" id="KW-0732">Signal</keyword>
<evidence type="ECO:0000256" key="1">
    <source>
        <dbReference type="ARBA" id="ARBA00022729"/>
    </source>
</evidence>
<dbReference type="Proteomes" id="UP000469421">
    <property type="component" value="Unassembled WGS sequence"/>
</dbReference>
<evidence type="ECO:0000259" key="3">
    <source>
        <dbReference type="Pfam" id="PF13505"/>
    </source>
</evidence>
<dbReference type="RefSeq" id="WP_153499525.1">
    <property type="nucleotide sequence ID" value="NZ_JBMZXE010000055.1"/>
</dbReference>
<comment type="caution">
    <text evidence="4">The sequence shown here is derived from an EMBL/GenBank/DDBJ whole genome shotgun (WGS) entry which is preliminary data.</text>
</comment>
<dbReference type="InterPro" id="IPR027385">
    <property type="entry name" value="Beta-barrel_OMP"/>
</dbReference>
<reference evidence="4 5" key="1">
    <citation type="submission" date="2019-10" db="EMBL/GenBank/DDBJ databases">
        <title>Alcanivorax sp.PA15-N-34 draft genome sequence.</title>
        <authorList>
            <person name="Liao X."/>
            <person name="Shao Z."/>
        </authorList>
    </citation>
    <scope>NUCLEOTIDE SEQUENCE [LARGE SCALE GENOMIC DNA]</scope>
    <source>
        <strain evidence="4 5">PA15-N-34</strain>
    </source>
</reference>
<name>A0A6N7LQL7_9GAMM</name>
<accession>A0A6N7LQL7</accession>
<dbReference type="Pfam" id="PF13505">
    <property type="entry name" value="OMP_b-brl"/>
    <property type="match status" value="1"/>
</dbReference>
<organism evidence="4 5">
    <name type="scientific">Alcanivorax sediminis</name>
    <dbReference type="NCBI Taxonomy" id="2663008"/>
    <lineage>
        <taxon>Bacteria</taxon>
        <taxon>Pseudomonadati</taxon>
        <taxon>Pseudomonadota</taxon>
        <taxon>Gammaproteobacteria</taxon>
        <taxon>Oceanospirillales</taxon>
        <taxon>Alcanivoracaceae</taxon>
        <taxon>Alcanivorax</taxon>
    </lineage>
</organism>